<dbReference type="CDD" id="cd06071">
    <property type="entry name" value="Beach"/>
    <property type="match status" value="1"/>
</dbReference>
<dbReference type="InterPro" id="IPR036322">
    <property type="entry name" value="WD40_repeat_dom_sf"/>
</dbReference>
<protein>
    <submittedName>
        <fullName evidence="3">Neurobeachin isoform X8</fullName>
    </submittedName>
</protein>
<dbReference type="InterPro" id="IPR046851">
    <property type="entry name" value="NBCH_WD40"/>
</dbReference>
<dbReference type="Pfam" id="PF02138">
    <property type="entry name" value="Beach"/>
    <property type="match status" value="2"/>
</dbReference>
<evidence type="ECO:0000313" key="4">
    <source>
        <dbReference type="Proteomes" id="UP001607302"/>
    </source>
</evidence>
<evidence type="ECO:0000256" key="1">
    <source>
        <dbReference type="PROSITE-ProRule" id="PRU00221"/>
    </source>
</evidence>
<dbReference type="PANTHER" id="PTHR13743">
    <property type="entry name" value="BEIGE/BEACH-RELATED"/>
    <property type="match status" value="1"/>
</dbReference>
<accession>A0ABD2AXN1</accession>
<dbReference type="InterPro" id="IPR015943">
    <property type="entry name" value="WD40/YVTN_repeat-like_dom_sf"/>
</dbReference>
<sequence length="881" mass="100292">MTSKKGIEILRPPTWKMVLLRGPSYLLSSLSPAERSNRDLPCEQKIQRDLRNGIEREAHSFSCSYRVRSALFHTRRDLIPRRVPTTEFWARPSILFAFPDQATVKKVIKALPRVGVGIKYGIPQTRRASMMSPRQLMRSSNMTQKWQRREISNFEYLMFLNTIAGNTKETVCSSVLNQRKIFARTYIEFFVSGRTYNDLNQYPVFPWVLTNYETKELDLSLPSNYRDLSKPIGALNPSRRAYFEERFQSWEHDSIPPFHYGTHYSTAAFVLNWMIRVRETLELSLIELHLKMFQRFSRRNLSHLESNTFFEPMTTMFLALQGGKFDHPNRLFSSIALSWKNCQRDTSDVKELIPEFFFLPEMLVNSNRYRLGRQEDGSAVGDVELPPWASSPEEFIRINRMALESEFVSCQLHQWIDLIFGYKQKGPEAVRATNVFYYLTYEGSVDLDAITDPVMREAIENQIRNFGQTPSQLLMEPHPPRSSAMHLDTFWTPSTKLHKTLPILQSPMMFSSIPDDVCMTIKFPSNSPICHISANTYPQLPLPSVVTVTTGQQFAVNRWNTNYAASVQSPSYADTPQAQAANQPLSMDPVLSQAANSSNPALRRHLGDNFSQKLKIRSNCFVTTVDSRFLVACGFWDNSFRVFSTETAKIVQIVFGHYGVVTCLSRSECNITSDCYIASGSADCTVLLWHWNARTQTIVGEGEAPAPRATLTGHEQPVTAVVISAELGLVVSGSYYGPVLVHTTFGDLLRSLEAPNGFSSPENIAMSREGVIVVNYERGHVAAFTINGKRLRHESHNDNLQCLLLSRDGEYLMTGGDKGIVEVWRTFNLALLYAFPACESSVRSLALSHDQKFLLAGLANGSIVIFHIDFNRWHHEFQQRY</sequence>
<comment type="caution">
    <text evidence="3">The sequence shown here is derived from an EMBL/GenBank/DDBJ whole genome shotgun (WGS) entry which is preliminary data.</text>
</comment>
<dbReference type="Pfam" id="PF20426">
    <property type="entry name" value="NBCH_WD40"/>
    <property type="match status" value="1"/>
</dbReference>
<evidence type="ECO:0000259" key="2">
    <source>
        <dbReference type="PROSITE" id="PS50197"/>
    </source>
</evidence>
<dbReference type="PROSITE" id="PS50294">
    <property type="entry name" value="WD_REPEATS_REGION"/>
    <property type="match status" value="1"/>
</dbReference>
<dbReference type="SMART" id="SM01026">
    <property type="entry name" value="Beach"/>
    <property type="match status" value="1"/>
</dbReference>
<name>A0ABD2AXN1_VESSQ</name>
<dbReference type="EMBL" id="JAUDFV010000138">
    <property type="protein sequence ID" value="KAL2725373.1"/>
    <property type="molecule type" value="Genomic_DNA"/>
</dbReference>
<dbReference type="SUPFAM" id="SSF50978">
    <property type="entry name" value="WD40 repeat-like"/>
    <property type="match status" value="1"/>
</dbReference>
<feature type="domain" description="BEACH" evidence="2">
    <location>
        <begin position="159"/>
        <end position="481"/>
    </location>
</feature>
<dbReference type="InterPro" id="IPR000409">
    <property type="entry name" value="BEACH_dom"/>
</dbReference>
<keyword evidence="4" id="KW-1185">Reference proteome</keyword>
<dbReference type="Gene3D" id="1.10.1540.10">
    <property type="entry name" value="BEACH domain"/>
    <property type="match status" value="3"/>
</dbReference>
<dbReference type="InterPro" id="IPR001680">
    <property type="entry name" value="WD40_rpt"/>
</dbReference>
<dbReference type="PANTHER" id="PTHR13743:SF162">
    <property type="entry name" value="NEUROBEACHIN"/>
    <property type="match status" value="1"/>
</dbReference>
<dbReference type="PROSITE" id="PS50082">
    <property type="entry name" value="WD_REPEATS_2"/>
    <property type="match status" value="1"/>
</dbReference>
<dbReference type="AlphaFoldDB" id="A0ABD2AXN1"/>
<evidence type="ECO:0000313" key="3">
    <source>
        <dbReference type="EMBL" id="KAL2725373.1"/>
    </source>
</evidence>
<feature type="repeat" description="WD" evidence="1">
    <location>
        <begin position="793"/>
        <end position="824"/>
    </location>
</feature>
<dbReference type="InterPro" id="IPR036372">
    <property type="entry name" value="BEACH_dom_sf"/>
</dbReference>
<dbReference type="Proteomes" id="UP001607302">
    <property type="component" value="Unassembled WGS sequence"/>
</dbReference>
<proteinExistence type="predicted"/>
<organism evidence="3 4">
    <name type="scientific">Vespula squamosa</name>
    <name type="common">Southern yellow jacket</name>
    <name type="synonym">Wasp</name>
    <dbReference type="NCBI Taxonomy" id="30214"/>
    <lineage>
        <taxon>Eukaryota</taxon>
        <taxon>Metazoa</taxon>
        <taxon>Ecdysozoa</taxon>
        <taxon>Arthropoda</taxon>
        <taxon>Hexapoda</taxon>
        <taxon>Insecta</taxon>
        <taxon>Pterygota</taxon>
        <taxon>Neoptera</taxon>
        <taxon>Endopterygota</taxon>
        <taxon>Hymenoptera</taxon>
        <taxon>Apocrita</taxon>
        <taxon>Aculeata</taxon>
        <taxon>Vespoidea</taxon>
        <taxon>Vespidae</taxon>
        <taxon>Vespinae</taxon>
        <taxon>Vespula</taxon>
    </lineage>
</organism>
<dbReference type="Gene3D" id="2.130.10.10">
    <property type="entry name" value="YVTN repeat-like/Quinoprotein amine dehydrogenase"/>
    <property type="match status" value="2"/>
</dbReference>
<dbReference type="SUPFAM" id="SSF81837">
    <property type="entry name" value="BEACH domain"/>
    <property type="match status" value="2"/>
</dbReference>
<reference evidence="3 4" key="1">
    <citation type="journal article" date="2024" name="Ann. Entomol. Soc. Am.">
        <title>Genomic analyses of the southern and eastern yellowjacket wasps (Hymenoptera: Vespidae) reveal evolutionary signatures of social life.</title>
        <authorList>
            <person name="Catto M.A."/>
            <person name="Caine P.B."/>
            <person name="Orr S.E."/>
            <person name="Hunt B.G."/>
            <person name="Goodisman M.A.D."/>
        </authorList>
    </citation>
    <scope>NUCLEOTIDE SEQUENCE [LARGE SCALE GENOMIC DNA]</scope>
    <source>
        <strain evidence="3">233</strain>
        <tissue evidence="3">Head and thorax</tissue>
    </source>
</reference>
<gene>
    <name evidence="3" type="ORF">V1478_008046</name>
</gene>
<dbReference type="InterPro" id="IPR050865">
    <property type="entry name" value="BEACH_Domain"/>
</dbReference>
<keyword evidence="1" id="KW-0853">WD repeat</keyword>
<dbReference type="PROSITE" id="PS50197">
    <property type="entry name" value="BEACH"/>
    <property type="match status" value="1"/>
</dbReference>
<dbReference type="SMART" id="SM00320">
    <property type="entry name" value="WD40"/>
    <property type="match status" value="4"/>
</dbReference>